<evidence type="ECO:0000313" key="4">
    <source>
        <dbReference type="Proteomes" id="UP000717585"/>
    </source>
</evidence>
<feature type="coiled-coil region" evidence="1">
    <location>
        <begin position="108"/>
        <end position="2802"/>
    </location>
</feature>
<keyword evidence="1" id="KW-0175">Coiled coil</keyword>
<reference evidence="3" key="1">
    <citation type="submission" date="2021-05" db="EMBL/GenBank/DDBJ databases">
        <title>A free-living protist that lacks canonical eukaryotic 1 DNA replication and segregation systems.</title>
        <authorList>
            <person name="Salas-Leiva D.E."/>
            <person name="Tromer E.C."/>
            <person name="Curtis B.A."/>
            <person name="Jerlstrom-Hultqvist J."/>
            <person name="Kolisko M."/>
            <person name="Yi Z."/>
            <person name="Salas-Leiva J.S."/>
            <person name="Gallot-Lavallee L."/>
            <person name="Kops G.J.P.L."/>
            <person name="Archibald J.M."/>
            <person name="Simpson A.G.B."/>
            <person name="Roger A.J."/>
        </authorList>
    </citation>
    <scope>NUCLEOTIDE SEQUENCE</scope>
    <source>
        <strain evidence="3">BICM</strain>
    </source>
</reference>
<proteinExistence type="predicted"/>
<dbReference type="PANTHER" id="PTHR43941:SF1">
    <property type="entry name" value="STRUCTURAL MAINTENANCE OF CHROMOSOMES PROTEIN 2"/>
    <property type="match status" value="1"/>
</dbReference>
<evidence type="ECO:0000313" key="3">
    <source>
        <dbReference type="EMBL" id="KAG9392103.1"/>
    </source>
</evidence>
<evidence type="ECO:0000256" key="1">
    <source>
        <dbReference type="SAM" id="Coils"/>
    </source>
</evidence>
<dbReference type="Proteomes" id="UP000717585">
    <property type="component" value="Unassembled WGS sequence"/>
</dbReference>
<accession>A0A8J6AZD2</accession>
<keyword evidence="4" id="KW-1185">Reference proteome</keyword>
<dbReference type="EMBL" id="JAHDYR010000038">
    <property type="protein sequence ID" value="KAG9392103.1"/>
    <property type="molecule type" value="Genomic_DNA"/>
</dbReference>
<feature type="coiled-coil region" evidence="1">
    <location>
        <begin position="16"/>
        <end position="64"/>
    </location>
</feature>
<feature type="region of interest" description="Disordered" evidence="2">
    <location>
        <begin position="3014"/>
        <end position="3044"/>
    </location>
</feature>
<evidence type="ECO:0000256" key="2">
    <source>
        <dbReference type="SAM" id="MobiDB-lite"/>
    </source>
</evidence>
<feature type="coiled-coil region" evidence="1">
    <location>
        <begin position="2852"/>
        <end position="2879"/>
    </location>
</feature>
<sequence>MSRNGSTETPNLRQQLEKTRKRLSIANGEYAKLNRRFETDHELLKKISAQNRTLSEENATLKTELDYYRLNLGDQDRPATVEVGLMTDGSAPSPDITESADTHTTAKISVLQRQLKDMKHERDQHRGLTTKLYGEELVKTLDLNEDLRREIADLKTASRSNEKILAEREGEIRELKRRLESTRAEKSGRDGIVDQERNALRREVEGLKGELEARKNEVVQKVADLEASQAEVKRQAAANETTREKNADLLASLHVAQANIEQQQAEHEDVIAHLRDEIDDTKRRLREAEEQREAVSSRAETLAEQVTEMEALRGKAKNPESKTLPEKTREIADLKSQIIRMQETAAAKAAEFEEERKQLQEEVRELKRQFQDRTFDLEQTILQREDDAELVDQERNALRREVEGLKSELEARKNEVVQKVADLEASQAEVKRQAAANETTREKNADLLASLHVAQANIEQQQAEHEDVIAHLRDEIDDTKRRLREAEEQREAVSSRAETLAEQVTEMEALRGKAKNLESKTLPEKTREIADLKSQIIRMQETAAAKAAEFEEERKQLQEEVRELKRQFQDRTFDLEQTILQREDDAELVDQERNALRREVEGLKSELEARKNEVVQKVADLEASQAEVKRQAAANETTREKNADLLASLHVAQANIEQQQAEHEDVIAHLRDEIDDTKRRLREAEEQREAVSSRAETLAEQVTEMEALRGKAKNLESKTLPEKTREIADLKSQIIRMQETAAAKAAEFEEERKQLQEEVRELKRQFQDRTFDLEQTILQREDDAELVDQERNALRREVEGLKSELEARKNEVVQKVADLEASQAEVKRQAAANETTREKNADLLASLHVAQANIEQQQAEHEDVIAHLRDEIDDTKRRLREAEEQREAVSSRAETLAEQVTEMEALRGKAKNLESKTLPEKTREIADLKSQIIEIQETAAAKAAEFDEERKQLQEEVRELKCQFQDRTFDLEQTILQRDGDAELVAQERNALRREVEGLKSELEARKNEVVQKVADLEASQAEVKRQAAANETTREKNADLLASLHVAQANIEQQQAEHEDVIAHLRDEIDDTKRRLREAEEQREAVSSRAETLAEQVTEMEALRGKAKNLESKTLPEKTREIADLKSQIIRMQETAAAKAAEFEEERKQLQEEVRELKRQFQDCTFDLEQTILQREDDAELVDQERNALRREVEGLKSELEARKNEVVQKVADLEASQAEVKRQAAANETTREKNADLLASLHVAQANIEQQQAEHEDVIAHLRDEIDDTKRRLREAEEQREAVSSRAETLAEQVTEMEALRGKAKNLESKTLPEKTREIADLKSQIIRMQETAAAKAAEFEEERKQLQEEVRELKRQFQDRTFDLEQTILQREDDAELVDQERNALRREVEGLKSELEARKNEVVQKVADLEASQAEVKRQAAANETTREKNADLLASLHVAQANIEQQQAEHEDVIAHLRDEIDDTKRRLREAEEQREAVSSRAETLAEQVTEMEALRGKAKNLESKTLPEKTREIADLKSQIIRMQETAAAKAAEFEEERKQLQEEVRELKRQFQDCTFDLEQTILQREDDAELVDQERNALRREVEGLKGELEARKNEVVQKVADLEASQAEVKRQAAANETTREKNADLLASLHVAQANIEQQQAEHENVIAHLRDEIDDTKRRLREAEEQREAVSSRAETLAEQVTEMEALRGKAKNLESKTLPEKTREIADLKSQIIRMQETAAAKAAEFEEERKQLQEEVRELKRQFQDRTFDLEQTILQREDDAELVDQERNALRREVEGLKSELEARKNEVVQKVADLEASQAEVKRQAAANETTREKNADLLASLHVAQANIEQQQAEHEDVIAHLRDEIDDTKRRLREAEEQREAVSSRAETLAEQVTEMEALRGKAKNLESKTLPEKTREIADLKSQIIRMQETAAAKAAEFEEERKQLQEEVRELKRQFQDRTFDLEQTILQREDDAELVDQERNALRREVEGLKSELEARKNEVVQKVADLEASQAEVKRQAAANETTREKNADLLASLHVAQANIEQQQAEHEDVIAHLRDEIDDTKRRLREAEEQREAVSSRAETLAEQVTEMEALRGKAKNLESKTLPEKTREIADLKSQIIRMQETAAAKAAEFEEERKQLQEEVRELKRQFQDRTFDLEQTILQREDDAELVDQERNALRREVEGLKSELEARKNEVVQKVADLEASQAEVKRQAAANETTREKNADLLASLHVAQANIEQQQAEHEDVIAHLRDEIDDTKRRLREAEEQREAVSSRAETLAEQVTEMEALRGKAKNLESKTLPEKTREIADLKSQIIRMQETAAAKAAEFEEERKQLQEEVRELKRQFQDRTFDLEQTILQREDDAELVDQERNALRREVEGLKSELEARKNEVVQKVADLEASQAEVKRQAAANETTREKNADLLASLHVAQANIEQQQAEHENVIAHLRDEIDDTKRRLREAEEQREAVSSRAETLAEQVTEMEALRGKAKNLESKTLPEKTREIADLKSQIIRMQETAAAKAAEFEEERKQLQEEVRELKCQFQDRTFDLEQTILQRDGDAELVAQERNALRREVEGLKSELEARKNEVVQKVADLEASQAEVKRQAAANETTREKSADLLASLHVAQANIEQQQAEHENVIAHLRDEIDDTKRRLREAEEQREAVSSRAETLAEQVTEMEALRGKAKNLESKTLPEKTREIADLKSQIIRMQETAAAKAAEFEEERKQLQEEVRELKRQFQDRTFDLEQTILQREDDAELVDQERNALRREVEGLKSELEARKNEVVQKVADLEAISADLQAVSLINQRQGEESAEVIADLTARLNAVTELEATRAKDLAAETERVKELERIVERQASHVEELEELLASGREELVTTIAQLRDENMALISAQHSGHAASHVAAASSQIRALDAQLRQKKWLRSLVVQVETIRQQERARGVADGDAIDVVVLSYRDHADNVRAKVAAEREVKRLRAGGSTDNTDYLMKRVEVLERKLRHRDTALAKLDPKHVSSPFPHDHTGMESVLKRSRSGDFNFSS</sequence>
<name>A0A8J6AZD2_9EUKA</name>
<gene>
    <name evidence="3" type="ORF">J8273_5076</name>
</gene>
<comment type="caution">
    <text evidence="3">The sequence shown here is derived from an EMBL/GenBank/DDBJ whole genome shotgun (WGS) entry which is preliminary data.</text>
</comment>
<dbReference type="PANTHER" id="PTHR43941">
    <property type="entry name" value="STRUCTURAL MAINTENANCE OF CHROMOSOMES PROTEIN 2"/>
    <property type="match status" value="1"/>
</dbReference>
<protein>
    <submittedName>
        <fullName evidence="3">Uncharacterized protein</fullName>
    </submittedName>
</protein>
<organism evidence="3 4">
    <name type="scientific">Carpediemonas membranifera</name>
    <dbReference type="NCBI Taxonomy" id="201153"/>
    <lineage>
        <taxon>Eukaryota</taxon>
        <taxon>Metamonada</taxon>
        <taxon>Carpediemonas-like organisms</taxon>
        <taxon>Carpediemonas</taxon>
    </lineage>
</organism>
<feature type="compositionally biased region" description="Basic and acidic residues" evidence="2">
    <location>
        <begin position="3014"/>
        <end position="3027"/>
    </location>
</feature>